<dbReference type="AlphaFoldDB" id="A0A0C3NA65"/>
<name>A0A0C3NA65_9PORP</name>
<proteinExistence type="predicted"/>
<dbReference type="Proteomes" id="UP000031980">
    <property type="component" value="Unassembled WGS sequence"/>
</dbReference>
<reference evidence="2 3" key="1">
    <citation type="submission" date="2014-07" db="EMBL/GenBank/DDBJ databases">
        <title>Porphyromonadaceae bacterium OUH 308042 = ATCC BAA-2681 = DSM 28342 draft genome.</title>
        <authorList>
            <person name="Sydenham T.V."/>
            <person name="Hasman H."/>
            <person name="Justensen U.S."/>
        </authorList>
    </citation>
    <scope>NUCLEOTIDE SEQUENCE [LARGE SCALE GENOMIC DNA]</scope>
    <source>
        <strain evidence="2 3">OUH 308042</strain>
    </source>
</reference>
<gene>
    <name evidence="2" type="ORF">BA92_13825</name>
</gene>
<dbReference type="EMBL" id="JPIU01000049">
    <property type="protein sequence ID" value="KIO42932.1"/>
    <property type="molecule type" value="Genomic_DNA"/>
</dbReference>
<keyword evidence="1" id="KW-0812">Transmembrane</keyword>
<evidence type="ECO:0000313" key="3">
    <source>
        <dbReference type="Proteomes" id="UP000031980"/>
    </source>
</evidence>
<organism evidence="2 3">
    <name type="scientific">Sanguibacteroides justesenii</name>
    <dbReference type="NCBI Taxonomy" id="1547597"/>
    <lineage>
        <taxon>Bacteria</taxon>
        <taxon>Pseudomonadati</taxon>
        <taxon>Bacteroidota</taxon>
        <taxon>Bacteroidia</taxon>
        <taxon>Bacteroidales</taxon>
        <taxon>Porphyromonadaceae</taxon>
        <taxon>Sanguibacteroides</taxon>
    </lineage>
</organism>
<keyword evidence="3" id="KW-1185">Reference proteome</keyword>
<feature type="transmembrane region" description="Helical" evidence="1">
    <location>
        <begin position="40"/>
        <end position="60"/>
    </location>
</feature>
<keyword evidence="1" id="KW-0472">Membrane</keyword>
<evidence type="ECO:0000313" key="2">
    <source>
        <dbReference type="EMBL" id="KIO42932.1"/>
    </source>
</evidence>
<accession>A0A0C3NA65</accession>
<protein>
    <submittedName>
        <fullName evidence="2">Uncharacterized protein</fullName>
    </submittedName>
</protein>
<evidence type="ECO:0000256" key="1">
    <source>
        <dbReference type="SAM" id="Phobius"/>
    </source>
</evidence>
<keyword evidence="1" id="KW-1133">Transmembrane helix</keyword>
<sequence>MFLQVENNNVFLTEETISINSFVFVRVIHENRVRIPDLPYFILGKFPTYFELFSIVFIFVDNK</sequence>
<comment type="caution">
    <text evidence="2">The sequence shown here is derived from an EMBL/GenBank/DDBJ whole genome shotgun (WGS) entry which is preliminary data.</text>
</comment>